<evidence type="ECO:0000256" key="11">
    <source>
        <dbReference type="SAM" id="MobiDB-lite"/>
    </source>
</evidence>
<evidence type="ECO:0000256" key="5">
    <source>
        <dbReference type="ARBA" id="ARBA00022771"/>
    </source>
</evidence>
<dbReference type="SMART" id="SM00356">
    <property type="entry name" value="ZnF_C3H1"/>
    <property type="match status" value="1"/>
</dbReference>
<dbReference type="Pfam" id="PF21010">
    <property type="entry name" value="HA2_C"/>
    <property type="match status" value="1"/>
</dbReference>
<evidence type="ECO:0000256" key="8">
    <source>
        <dbReference type="ARBA" id="ARBA00022833"/>
    </source>
</evidence>
<keyword evidence="7" id="KW-0347">Helicase</keyword>
<feature type="domain" description="Helicase C-terminal" evidence="14">
    <location>
        <begin position="438"/>
        <end position="646"/>
    </location>
</feature>
<keyword evidence="4" id="KW-0547">Nucleotide-binding</keyword>
<evidence type="ECO:0000256" key="7">
    <source>
        <dbReference type="ARBA" id="ARBA00022806"/>
    </source>
</evidence>
<gene>
    <name evidence="15" type="ORF">R5R35_001090</name>
</gene>
<evidence type="ECO:0000259" key="13">
    <source>
        <dbReference type="PROSITE" id="PS51192"/>
    </source>
</evidence>
<keyword evidence="5 10" id="KW-0863">Zinc-finger</keyword>
<name>A0AAN9ZDM7_9ORTH</name>
<evidence type="ECO:0000313" key="16">
    <source>
        <dbReference type="Proteomes" id="UP001378592"/>
    </source>
</evidence>
<feature type="domain" description="C3H1-type" evidence="12">
    <location>
        <begin position="5"/>
        <end position="33"/>
    </location>
</feature>
<feature type="domain" description="Helicase ATP-binding" evidence="13">
    <location>
        <begin position="196"/>
        <end position="364"/>
    </location>
</feature>
<dbReference type="Pfam" id="PF00271">
    <property type="entry name" value="Helicase_C"/>
    <property type="match status" value="1"/>
</dbReference>
<dbReference type="PROSITE" id="PS51194">
    <property type="entry name" value="HELICASE_CTER"/>
    <property type="match status" value="1"/>
</dbReference>
<dbReference type="InterPro" id="IPR007502">
    <property type="entry name" value="Helicase-assoc_dom"/>
</dbReference>
<keyword evidence="9" id="KW-0067">ATP-binding</keyword>
<dbReference type="Pfam" id="PF07717">
    <property type="entry name" value="OB_NTP_bind"/>
    <property type="match status" value="1"/>
</dbReference>
<organism evidence="15 16">
    <name type="scientific">Gryllus longicercus</name>
    <dbReference type="NCBI Taxonomy" id="2509291"/>
    <lineage>
        <taxon>Eukaryota</taxon>
        <taxon>Metazoa</taxon>
        <taxon>Ecdysozoa</taxon>
        <taxon>Arthropoda</taxon>
        <taxon>Hexapoda</taxon>
        <taxon>Insecta</taxon>
        <taxon>Pterygota</taxon>
        <taxon>Neoptera</taxon>
        <taxon>Polyneoptera</taxon>
        <taxon>Orthoptera</taxon>
        <taxon>Ensifera</taxon>
        <taxon>Gryllidea</taxon>
        <taxon>Grylloidea</taxon>
        <taxon>Gryllidae</taxon>
        <taxon>Gryllinae</taxon>
        <taxon>Gryllus</taxon>
    </lineage>
</organism>
<accession>A0AAN9ZDM7</accession>
<dbReference type="FunFam" id="1.20.120.1080:FF:000002">
    <property type="entry name" value="Putative ATP-dependent RNA helicase DHX36"/>
    <property type="match status" value="1"/>
</dbReference>
<dbReference type="EMBL" id="JAZDUA010000042">
    <property type="protein sequence ID" value="KAK7871227.1"/>
    <property type="molecule type" value="Genomic_DNA"/>
</dbReference>
<keyword evidence="16" id="KW-1185">Reference proteome</keyword>
<dbReference type="InterPro" id="IPR011545">
    <property type="entry name" value="DEAD/DEAH_box_helicase_dom"/>
</dbReference>
<evidence type="ECO:0000259" key="12">
    <source>
        <dbReference type="PROSITE" id="PS50103"/>
    </source>
</evidence>
<keyword evidence="6" id="KW-0378">Hydrolase</keyword>
<dbReference type="GO" id="GO:0005524">
    <property type="term" value="F:ATP binding"/>
    <property type="evidence" value="ECO:0007669"/>
    <property type="project" value="UniProtKB-KW"/>
</dbReference>
<evidence type="ECO:0000256" key="6">
    <source>
        <dbReference type="ARBA" id="ARBA00022801"/>
    </source>
</evidence>
<evidence type="ECO:0000256" key="9">
    <source>
        <dbReference type="ARBA" id="ARBA00022840"/>
    </source>
</evidence>
<dbReference type="GO" id="GO:0003724">
    <property type="term" value="F:RNA helicase activity"/>
    <property type="evidence" value="ECO:0007669"/>
    <property type="project" value="UniProtKB-EC"/>
</dbReference>
<dbReference type="GO" id="GO:0005737">
    <property type="term" value="C:cytoplasm"/>
    <property type="evidence" value="ECO:0007669"/>
    <property type="project" value="TreeGrafter"/>
</dbReference>
<dbReference type="GO" id="GO:0016787">
    <property type="term" value="F:hydrolase activity"/>
    <property type="evidence" value="ECO:0007669"/>
    <property type="project" value="UniProtKB-KW"/>
</dbReference>
<dbReference type="Gene3D" id="3.40.50.300">
    <property type="entry name" value="P-loop containing nucleotide triphosphate hydrolases"/>
    <property type="match status" value="2"/>
</dbReference>
<dbReference type="PANTHER" id="PTHR18934">
    <property type="entry name" value="ATP-DEPENDENT RNA HELICASE"/>
    <property type="match status" value="1"/>
</dbReference>
<dbReference type="PROSITE" id="PS51192">
    <property type="entry name" value="HELICASE_ATP_BIND_1"/>
    <property type="match status" value="1"/>
</dbReference>
<dbReference type="SUPFAM" id="SSF90229">
    <property type="entry name" value="CCCH zinc finger"/>
    <property type="match status" value="1"/>
</dbReference>
<dbReference type="FunFam" id="3.40.50.300:FF:000284">
    <property type="entry name" value="probable ATP-dependent RNA helicase YTHDC2"/>
    <property type="match status" value="1"/>
</dbReference>
<dbReference type="PROSITE" id="PS50103">
    <property type="entry name" value="ZF_C3H1"/>
    <property type="match status" value="1"/>
</dbReference>
<dbReference type="InterPro" id="IPR014001">
    <property type="entry name" value="Helicase_ATP-bd"/>
</dbReference>
<dbReference type="SMART" id="SM00487">
    <property type="entry name" value="DEXDc"/>
    <property type="match status" value="1"/>
</dbReference>
<dbReference type="InterPro" id="IPR027417">
    <property type="entry name" value="P-loop_NTPase"/>
</dbReference>
<sequence length="1006" mass="115057">MGDRPKRIPECNNFKKTGFCRFGARCKFSHIIDKPDIIQELFSELEISKKPSSSVKVGLDSEKQKELRQFLRSYIPNEKQGVIQEHEYDDYEDDVSSDDELTEEEKNREHEKVLEDKYQHIPDSVFKRKFLQNIVGNFRASKGIPRDIPCALERNATLDFNLKTKLTDQMQNSPGYKRMMQVRSQLPVFESKDYILDMIKENQVVVISGETGSGKTTQVAQYILDDFILNNRGSVCHIVCTQPRRISAVSVAQRVADERGERCGESVGYQIRLDKQLPRKQGSILFCTTGILLQWLHSDPGLSHVTHVLIDEIHERNMDTDFVMTVIREVLPQRKDLKVILMSATLNAEQFADYFYKCPIITVPGKLYPVEKYYLEDIISMTGYVKMKQRKPRPRQDASYNQFSDMIVPYVLSLRHKFGEVVIDQLLQPDSEALNLELYQELIEHICENEGPGAILVFLPGWDQISNLCRMLSSSSFFSIIGVPKQASEDRDELEFENDEEAEKREIKILTGNKDRQFLILPLHSKMPTVNQSQVFDPPPPGVRKIIISTNIAETSITINDVVYIIDSGKMKVKSYDAEKNVSVLQDQWVSKANAVQRRGRAGRVQRGKCYHMYTKARERLFDDFPTPEILRTRLEELILTIKLLELGKVATILNRIMDSPNPKTVNLSLKLLETLRALDGDENLTPLGFHLAKLPLEPHIAKMIILGAIFSCVDPILSLAACLSFKEPFFMPLGQDKEVMAKKIIISKGNKSDHLVLAEAFRLWEEVKNKKEARKFCWDNFLSMATFRDLRKLKIEFAEYLHEMGFLKSKNSKDESANTNSKNFSVLKAVICAGLYPNVAIVERVQRFTLSGKLEVVVRTPEDGNVKLHRSSINESQLSFESPYLVYHSKMKSSHIFLHDATMVSSLPLILFSHKVYYDPTGKVIRVNDDIAFHCAKDLATLVQELRQEVQKVLDTLVMEPGTVDWASNDQKTKILRAAAELITSEDTTQQKTENDVKEGAKKRK</sequence>
<dbReference type="Pfam" id="PF00642">
    <property type="entry name" value="zf-CCCH"/>
    <property type="match status" value="1"/>
</dbReference>
<dbReference type="InterPro" id="IPR048333">
    <property type="entry name" value="HA2_WH"/>
</dbReference>
<dbReference type="GO" id="GO:0008270">
    <property type="term" value="F:zinc ion binding"/>
    <property type="evidence" value="ECO:0007669"/>
    <property type="project" value="UniProtKB-KW"/>
</dbReference>
<evidence type="ECO:0000313" key="15">
    <source>
        <dbReference type="EMBL" id="KAK7871227.1"/>
    </source>
</evidence>
<protein>
    <recommendedName>
        <fullName evidence="2">RNA helicase</fullName>
        <ecNumber evidence="2">3.6.4.13</ecNumber>
    </recommendedName>
</protein>
<dbReference type="Pfam" id="PF04408">
    <property type="entry name" value="WHD_HA2"/>
    <property type="match status" value="1"/>
</dbReference>
<dbReference type="SMART" id="SM00490">
    <property type="entry name" value="HELICc"/>
    <property type="match status" value="1"/>
</dbReference>
<evidence type="ECO:0000256" key="10">
    <source>
        <dbReference type="PROSITE-ProRule" id="PRU00723"/>
    </source>
</evidence>
<dbReference type="Pfam" id="PF00270">
    <property type="entry name" value="DEAD"/>
    <property type="match status" value="1"/>
</dbReference>
<dbReference type="InterPro" id="IPR000571">
    <property type="entry name" value="Znf_CCCH"/>
</dbReference>
<keyword evidence="8 10" id="KW-0862">Zinc</keyword>
<dbReference type="GO" id="GO:0003678">
    <property type="term" value="F:DNA helicase activity"/>
    <property type="evidence" value="ECO:0007669"/>
    <property type="project" value="TreeGrafter"/>
</dbReference>
<keyword evidence="3 10" id="KW-0479">Metal-binding</keyword>
<dbReference type="InterPro" id="IPR036855">
    <property type="entry name" value="Znf_CCCH_sf"/>
</dbReference>
<proteinExistence type="inferred from homology"/>
<reference evidence="15 16" key="1">
    <citation type="submission" date="2024-03" db="EMBL/GenBank/DDBJ databases">
        <title>The genome assembly and annotation of the cricket Gryllus longicercus Weissman &amp; Gray.</title>
        <authorList>
            <person name="Szrajer S."/>
            <person name="Gray D."/>
            <person name="Ylla G."/>
        </authorList>
    </citation>
    <scope>NUCLEOTIDE SEQUENCE [LARGE SCALE GENOMIC DNA]</scope>
    <source>
        <strain evidence="15">DAG 2021-001</strain>
        <tissue evidence="15">Whole body minus gut</tissue>
    </source>
</reference>
<evidence type="ECO:0000259" key="14">
    <source>
        <dbReference type="PROSITE" id="PS51194"/>
    </source>
</evidence>
<feature type="region of interest" description="Disordered" evidence="11">
    <location>
        <begin position="82"/>
        <end position="111"/>
    </location>
</feature>
<dbReference type="GO" id="GO:0002151">
    <property type="term" value="F:G-quadruplex RNA binding"/>
    <property type="evidence" value="ECO:0007669"/>
    <property type="project" value="TreeGrafter"/>
</dbReference>
<evidence type="ECO:0000256" key="2">
    <source>
        <dbReference type="ARBA" id="ARBA00012552"/>
    </source>
</evidence>
<evidence type="ECO:0000256" key="1">
    <source>
        <dbReference type="ARBA" id="ARBA00008792"/>
    </source>
</evidence>
<dbReference type="SUPFAM" id="SSF52540">
    <property type="entry name" value="P-loop containing nucleoside triphosphate hydrolases"/>
    <property type="match status" value="1"/>
</dbReference>
<dbReference type="GO" id="GO:0005634">
    <property type="term" value="C:nucleus"/>
    <property type="evidence" value="ECO:0007669"/>
    <property type="project" value="TreeGrafter"/>
</dbReference>
<dbReference type="InterPro" id="IPR011709">
    <property type="entry name" value="DEAD-box_helicase_OB_fold"/>
</dbReference>
<evidence type="ECO:0000256" key="4">
    <source>
        <dbReference type="ARBA" id="ARBA00022741"/>
    </source>
</evidence>
<dbReference type="EC" id="3.6.4.13" evidence="2"/>
<dbReference type="SMART" id="SM00847">
    <property type="entry name" value="HA2"/>
    <property type="match status" value="1"/>
</dbReference>
<comment type="caution">
    <text evidence="15">The sequence shown here is derived from an EMBL/GenBank/DDBJ whole genome shotgun (WGS) entry which is preliminary data.</text>
</comment>
<dbReference type="AlphaFoldDB" id="A0AAN9ZDM7"/>
<evidence type="ECO:0000256" key="3">
    <source>
        <dbReference type="ARBA" id="ARBA00022723"/>
    </source>
</evidence>
<dbReference type="Proteomes" id="UP001378592">
    <property type="component" value="Unassembled WGS sequence"/>
</dbReference>
<dbReference type="PANTHER" id="PTHR18934:SF237">
    <property type="entry name" value="ATP-DEPENDENT DNA_RNA HELICASE DHX36"/>
    <property type="match status" value="1"/>
</dbReference>
<dbReference type="Gene3D" id="1.20.120.1080">
    <property type="match status" value="1"/>
</dbReference>
<comment type="similarity">
    <text evidence="1">Belongs to the DEAD box helicase family. DEAH subfamily.</text>
</comment>
<feature type="compositionally biased region" description="Acidic residues" evidence="11">
    <location>
        <begin position="87"/>
        <end position="103"/>
    </location>
</feature>
<dbReference type="GO" id="GO:0051880">
    <property type="term" value="F:G-quadruplex DNA binding"/>
    <property type="evidence" value="ECO:0007669"/>
    <property type="project" value="TreeGrafter"/>
</dbReference>
<feature type="zinc finger region" description="C3H1-type" evidence="10">
    <location>
        <begin position="5"/>
        <end position="33"/>
    </location>
</feature>
<dbReference type="InterPro" id="IPR001650">
    <property type="entry name" value="Helicase_C-like"/>
</dbReference>
<dbReference type="CDD" id="cd18791">
    <property type="entry name" value="SF2_C_RHA"/>
    <property type="match status" value="1"/>
</dbReference>
<dbReference type="Gene3D" id="6.10.250.3220">
    <property type="match status" value="1"/>
</dbReference>